<evidence type="ECO:0000313" key="11">
    <source>
        <dbReference type="Proteomes" id="UP001519289"/>
    </source>
</evidence>
<comment type="similarity">
    <text evidence="2 8">Belongs to the nucleobase:cation symporter-2 (NCS2) (TC 2.A.40) family. Azg-like subfamily.</text>
</comment>
<dbReference type="InterPro" id="IPR026033">
    <property type="entry name" value="Azg-like_bact_archaea"/>
</dbReference>
<feature type="transmembrane region" description="Helical" evidence="9">
    <location>
        <begin position="146"/>
        <end position="166"/>
    </location>
</feature>
<evidence type="ECO:0000256" key="7">
    <source>
        <dbReference type="ARBA" id="ARBA00023136"/>
    </source>
</evidence>
<feature type="transmembrane region" description="Helical" evidence="9">
    <location>
        <begin position="64"/>
        <end position="83"/>
    </location>
</feature>
<protein>
    <submittedName>
        <fullName evidence="10">AGZA family xanthine/uracil permease-like MFS transporter</fullName>
    </submittedName>
</protein>
<gene>
    <name evidence="10" type="ORF">J2Z79_002882</name>
</gene>
<keyword evidence="5 8" id="KW-0812">Transmembrane</keyword>
<feature type="transmembrane region" description="Helical" evidence="9">
    <location>
        <begin position="391"/>
        <end position="417"/>
    </location>
</feature>
<feature type="transmembrane region" description="Helical" evidence="9">
    <location>
        <begin position="34"/>
        <end position="52"/>
    </location>
</feature>
<evidence type="ECO:0000256" key="8">
    <source>
        <dbReference type="PIRNR" id="PIRNR005353"/>
    </source>
</evidence>
<dbReference type="Proteomes" id="UP001519289">
    <property type="component" value="Unassembled WGS sequence"/>
</dbReference>
<organism evidence="10 11">
    <name type="scientific">Symbiobacterium terraclitae</name>
    <dbReference type="NCBI Taxonomy" id="557451"/>
    <lineage>
        <taxon>Bacteria</taxon>
        <taxon>Bacillati</taxon>
        <taxon>Bacillota</taxon>
        <taxon>Clostridia</taxon>
        <taxon>Eubacteriales</taxon>
        <taxon>Symbiobacteriaceae</taxon>
        <taxon>Symbiobacterium</taxon>
    </lineage>
</organism>
<evidence type="ECO:0000256" key="3">
    <source>
        <dbReference type="ARBA" id="ARBA00022448"/>
    </source>
</evidence>
<evidence type="ECO:0000256" key="9">
    <source>
        <dbReference type="SAM" id="Phobius"/>
    </source>
</evidence>
<feature type="transmembrane region" description="Helical" evidence="9">
    <location>
        <begin position="209"/>
        <end position="232"/>
    </location>
</feature>
<dbReference type="PIRSF" id="PIRSF005353">
    <property type="entry name" value="PbuG"/>
    <property type="match status" value="1"/>
</dbReference>
<dbReference type="EMBL" id="JAGGLG010000028">
    <property type="protein sequence ID" value="MBP2019443.1"/>
    <property type="molecule type" value="Genomic_DNA"/>
</dbReference>
<reference evidence="10 11" key="1">
    <citation type="submission" date="2021-03" db="EMBL/GenBank/DDBJ databases">
        <title>Genomic Encyclopedia of Type Strains, Phase IV (KMG-IV): sequencing the most valuable type-strain genomes for metagenomic binning, comparative biology and taxonomic classification.</title>
        <authorList>
            <person name="Goeker M."/>
        </authorList>
    </citation>
    <scope>NUCLEOTIDE SEQUENCE [LARGE SCALE GENOMIC DNA]</scope>
    <source>
        <strain evidence="10 11">DSM 27138</strain>
    </source>
</reference>
<evidence type="ECO:0000256" key="2">
    <source>
        <dbReference type="ARBA" id="ARBA00005697"/>
    </source>
</evidence>
<feature type="transmembrane region" description="Helical" evidence="9">
    <location>
        <begin position="362"/>
        <end position="379"/>
    </location>
</feature>
<keyword evidence="6 8" id="KW-1133">Transmembrane helix</keyword>
<evidence type="ECO:0000256" key="1">
    <source>
        <dbReference type="ARBA" id="ARBA00004651"/>
    </source>
</evidence>
<evidence type="ECO:0000256" key="6">
    <source>
        <dbReference type="ARBA" id="ARBA00022989"/>
    </source>
</evidence>
<evidence type="ECO:0000313" key="10">
    <source>
        <dbReference type="EMBL" id="MBP2019443.1"/>
    </source>
</evidence>
<evidence type="ECO:0000256" key="4">
    <source>
        <dbReference type="ARBA" id="ARBA00022475"/>
    </source>
</evidence>
<keyword evidence="3 8" id="KW-0813">Transport</keyword>
<evidence type="ECO:0000256" key="5">
    <source>
        <dbReference type="ARBA" id="ARBA00022692"/>
    </source>
</evidence>
<proteinExistence type="inferred from homology"/>
<comment type="caution">
    <text evidence="10">The sequence shown here is derived from an EMBL/GenBank/DDBJ whole genome shotgun (WGS) entry which is preliminary data.</text>
</comment>
<comment type="subcellular location">
    <subcellularLocation>
        <location evidence="1 8">Cell membrane</location>
        <topology evidence="1 8">Multi-pass membrane protein</topology>
    </subcellularLocation>
</comment>
<dbReference type="Pfam" id="PF00860">
    <property type="entry name" value="Xan_ur_permease"/>
    <property type="match status" value="1"/>
</dbReference>
<feature type="transmembrane region" description="Helical" evidence="9">
    <location>
        <begin position="115"/>
        <end position="134"/>
    </location>
</feature>
<feature type="transmembrane region" description="Helical" evidence="9">
    <location>
        <begin position="186"/>
        <end position="202"/>
    </location>
</feature>
<dbReference type="RefSeq" id="WP_209467551.1">
    <property type="nucleotide sequence ID" value="NZ_JAGGLG010000028.1"/>
</dbReference>
<name>A0ABS4JVB1_9FIRM</name>
<keyword evidence="7 8" id="KW-0472">Membrane</keyword>
<dbReference type="PANTHER" id="PTHR43337:SF1">
    <property type="entry name" value="XANTHINE_URACIL PERMEASE C887.17-RELATED"/>
    <property type="match status" value="1"/>
</dbReference>
<accession>A0ABS4JVB1</accession>
<feature type="transmembrane region" description="Helical" evidence="9">
    <location>
        <begin position="429"/>
        <end position="447"/>
    </location>
</feature>
<dbReference type="InterPro" id="IPR045018">
    <property type="entry name" value="Azg-like"/>
</dbReference>
<keyword evidence="11" id="KW-1185">Reference proteome</keyword>
<feature type="transmembrane region" description="Helical" evidence="9">
    <location>
        <begin position="334"/>
        <end position="355"/>
    </location>
</feature>
<feature type="transmembrane region" description="Helical" evidence="9">
    <location>
        <begin position="90"/>
        <end position="109"/>
    </location>
</feature>
<keyword evidence="4 8" id="KW-1003">Cell membrane</keyword>
<sequence length="449" mass="46267">MAAREAVRPNDASLGILDRVFKLTENRSDVKTEVLAGLTTFVTMAYIIVVNPKTLSATGMDEGALFMATILAAAVSTLVMGLVANWPVALAPGMGLNAFFAFTLVGGLGLSWQQALGAVLISGILALIVTATGLRELMIRAIPEPLKHAVTAGIGFFIMLIGLINAGIVTASEATTVALGDLSDPKTLLAVIGVIITGVLVARKVTGGILLGILITTVIGIPMGVTTMPESWVSAPPSLAPSFLKLSFDGLFSPGMITVIFAMFFADLFDTIGTFVGVASKAGMVDKEGNLKGGNRALIADSLGTIIGSLFGTSNTTTYVESAAGVTAGGRTGLTAITVAVLFLLASLFSGAFLAIPGQATAPALIIVGAMMASSITQIDLDDFGIALPAIITALMMPFTFSIAQGLALGFIAYAAIALMTGRASKVHWMMWVLAAFFIAHFTIEALKS</sequence>
<dbReference type="PANTHER" id="PTHR43337">
    <property type="entry name" value="XANTHINE/URACIL PERMEASE C887.17-RELATED"/>
    <property type="match status" value="1"/>
</dbReference>
<feature type="transmembrane region" description="Helical" evidence="9">
    <location>
        <begin position="297"/>
        <end position="314"/>
    </location>
</feature>
<feature type="transmembrane region" description="Helical" evidence="9">
    <location>
        <begin position="252"/>
        <end position="276"/>
    </location>
</feature>
<dbReference type="InterPro" id="IPR006043">
    <property type="entry name" value="NCS2"/>
</dbReference>